<evidence type="ECO:0000259" key="4">
    <source>
        <dbReference type="Pfam" id="PF00535"/>
    </source>
</evidence>
<keyword evidence="3" id="KW-0808">Transferase</keyword>
<dbReference type="EMBL" id="JBHSGU010000002">
    <property type="protein sequence ID" value="MFC4700050.1"/>
    <property type="molecule type" value="Genomic_DNA"/>
</dbReference>
<evidence type="ECO:0000256" key="3">
    <source>
        <dbReference type="ARBA" id="ARBA00022679"/>
    </source>
</evidence>
<dbReference type="RefSeq" id="WP_382407133.1">
    <property type="nucleotide sequence ID" value="NZ_JBHSGU010000002.1"/>
</dbReference>
<comment type="caution">
    <text evidence="5">The sequence shown here is derived from an EMBL/GenBank/DDBJ whole genome shotgun (WGS) entry which is preliminary data.</text>
</comment>
<dbReference type="Pfam" id="PF00535">
    <property type="entry name" value="Glycos_transf_2"/>
    <property type="match status" value="1"/>
</dbReference>
<reference evidence="6" key="1">
    <citation type="journal article" date="2019" name="Int. J. Syst. Evol. Microbiol.">
        <title>The Global Catalogue of Microorganisms (GCM) 10K type strain sequencing project: providing services to taxonomists for standard genome sequencing and annotation.</title>
        <authorList>
            <consortium name="The Broad Institute Genomics Platform"/>
            <consortium name="The Broad Institute Genome Sequencing Center for Infectious Disease"/>
            <person name="Wu L."/>
            <person name="Ma J."/>
        </authorList>
    </citation>
    <scope>NUCLEOTIDE SEQUENCE [LARGE SCALE GENOMIC DNA]</scope>
    <source>
        <strain evidence="6">KACC 12507</strain>
    </source>
</reference>
<dbReference type="SUPFAM" id="SSF53448">
    <property type="entry name" value="Nucleotide-diphospho-sugar transferases"/>
    <property type="match status" value="1"/>
</dbReference>
<keyword evidence="6" id="KW-1185">Reference proteome</keyword>
<organism evidence="5 6">
    <name type="scientific">Glaciecola siphonariae</name>
    <dbReference type="NCBI Taxonomy" id="521012"/>
    <lineage>
        <taxon>Bacteria</taxon>
        <taxon>Pseudomonadati</taxon>
        <taxon>Pseudomonadota</taxon>
        <taxon>Gammaproteobacteria</taxon>
        <taxon>Alteromonadales</taxon>
        <taxon>Alteromonadaceae</taxon>
        <taxon>Glaciecola</taxon>
    </lineage>
</organism>
<dbReference type="PANTHER" id="PTHR43179:SF12">
    <property type="entry name" value="GALACTOFURANOSYLTRANSFERASE GLFT2"/>
    <property type="match status" value="1"/>
</dbReference>
<evidence type="ECO:0000313" key="5">
    <source>
        <dbReference type="EMBL" id="MFC4700050.1"/>
    </source>
</evidence>
<keyword evidence="2" id="KW-0328">Glycosyltransferase</keyword>
<dbReference type="Proteomes" id="UP001595897">
    <property type="component" value="Unassembled WGS sequence"/>
</dbReference>
<gene>
    <name evidence="5" type="ORF">ACFO4O_07785</name>
</gene>
<dbReference type="InterPro" id="IPR029044">
    <property type="entry name" value="Nucleotide-diphossugar_trans"/>
</dbReference>
<evidence type="ECO:0000256" key="2">
    <source>
        <dbReference type="ARBA" id="ARBA00022676"/>
    </source>
</evidence>
<dbReference type="Gene3D" id="3.90.550.10">
    <property type="entry name" value="Spore Coat Polysaccharide Biosynthesis Protein SpsA, Chain A"/>
    <property type="match status" value="1"/>
</dbReference>
<name>A0ABV9LUU0_9ALTE</name>
<evidence type="ECO:0000256" key="1">
    <source>
        <dbReference type="ARBA" id="ARBA00006739"/>
    </source>
</evidence>
<proteinExistence type="inferred from homology"/>
<protein>
    <submittedName>
        <fullName evidence="5">Glycosyltransferase family 2 protein</fullName>
    </submittedName>
</protein>
<dbReference type="InterPro" id="IPR001173">
    <property type="entry name" value="Glyco_trans_2-like"/>
</dbReference>
<comment type="similarity">
    <text evidence="1">Belongs to the glycosyltransferase 2 family.</text>
</comment>
<evidence type="ECO:0000313" key="6">
    <source>
        <dbReference type="Proteomes" id="UP001595897"/>
    </source>
</evidence>
<feature type="domain" description="Glycosyltransferase 2-like" evidence="4">
    <location>
        <begin position="6"/>
        <end position="108"/>
    </location>
</feature>
<dbReference type="PANTHER" id="PTHR43179">
    <property type="entry name" value="RHAMNOSYLTRANSFERASE WBBL"/>
    <property type="match status" value="1"/>
</dbReference>
<dbReference type="CDD" id="cd02526">
    <property type="entry name" value="GT2_RfbF_like"/>
    <property type="match status" value="1"/>
</dbReference>
<accession>A0ABV9LUU0</accession>
<sequence>MRIGAVIVAYHPEQSTLQSLIDVLTASVDELVIIDNSNNKHATLANQSPITYMHFPENIGIARAQNVGLRHIKERNCEYALLFDQDSRLAPDFVPRLQQAFTDTQQQIDSLVAIGPQVICDFNNRPVRPKVQKYIKQCGDVFIVPQIISSGMFIDLSRLDDIGYKDERLFIDGVDHEWCWRAQKEGYCVGLAGSLNMQHKLGDRRASFLGLSYKVGAPVRLYYQFRNILLLSRRSYVPLYWKLRCLSLLPLRFILNALFQAPRIDRLRFMLKGIKDGVLKRSGAYSTKKQ</sequence>